<keyword evidence="3" id="KW-1185">Reference proteome</keyword>
<dbReference type="Pfam" id="PF09345">
    <property type="entry name" value="SiaC"/>
    <property type="match status" value="1"/>
</dbReference>
<proteinExistence type="predicted"/>
<dbReference type="Proteomes" id="UP000320593">
    <property type="component" value="Unassembled WGS sequence"/>
</dbReference>
<comment type="caution">
    <text evidence="2">The sequence shown here is derived from an EMBL/GenBank/DDBJ whole genome shotgun (WGS) entry which is preliminary data.</text>
</comment>
<organism evidence="2 3">
    <name type="scientific">Roseibium hamelinense</name>
    <dbReference type="NCBI Taxonomy" id="150831"/>
    <lineage>
        <taxon>Bacteria</taxon>
        <taxon>Pseudomonadati</taxon>
        <taxon>Pseudomonadota</taxon>
        <taxon>Alphaproteobacteria</taxon>
        <taxon>Hyphomicrobiales</taxon>
        <taxon>Stappiaceae</taxon>
        <taxon>Roseibium</taxon>
    </lineage>
</organism>
<dbReference type="RefSeq" id="WP_145340144.1">
    <property type="nucleotide sequence ID" value="NZ_SMLY01000053.1"/>
</dbReference>
<evidence type="ECO:0000313" key="2">
    <source>
        <dbReference type="EMBL" id="TWI92607.1"/>
    </source>
</evidence>
<dbReference type="InterPro" id="IPR018530">
    <property type="entry name" value="SiaC"/>
</dbReference>
<protein>
    <submittedName>
        <fullName evidence="2">Uncharacterized protein DUF1987</fullName>
    </submittedName>
</protein>
<evidence type="ECO:0000313" key="3">
    <source>
        <dbReference type="Proteomes" id="UP000320593"/>
    </source>
</evidence>
<reference evidence="2 3" key="1">
    <citation type="submission" date="2019-07" db="EMBL/GenBank/DDBJ databases">
        <title>Genomic Encyclopedia of Archaeal and Bacterial Type Strains, Phase II (KMG-II): from individual species to whole genera.</title>
        <authorList>
            <person name="Goeker M."/>
        </authorList>
    </citation>
    <scope>NUCLEOTIDE SEQUENCE [LARGE SCALE GENOMIC DNA]</scope>
    <source>
        <strain evidence="2 3">ATCC BAA-252</strain>
    </source>
</reference>
<sequence>MENTALNIDQTPRSPKVSFDPATGTLEVSGESYPEDASLFYGPILKTLKGWLSDEDGPSVTVDIRLIYFNSSSAKAIMNMFQMLEEAAEDGRSVTVNWHYDADDDAMEEMGEDFSEDFESATFNLKPDLTA</sequence>
<dbReference type="OrthoDB" id="5297629at2"/>
<name>A0A562TG99_9HYPH</name>
<gene>
    <name evidence="2" type="ORF">JM93_00149</name>
</gene>
<evidence type="ECO:0000259" key="1">
    <source>
        <dbReference type="Pfam" id="PF09345"/>
    </source>
</evidence>
<accession>A0A562TG99</accession>
<dbReference type="EMBL" id="VLLF01000001">
    <property type="protein sequence ID" value="TWI92607.1"/>
    <property type="molecule type" value="Genomic_DNA"/>
</dbReference>
<feature type="domain" description="SiaC family regulatory phosphoprotein" evidence="1">
    <location>
        <begin position="8"/>
        <end position="127"/>
    </location>
</feature>
<dbReference type="AlphaFoldDB" id="A0A562TG99"/>